<dbReference type="EMBL" id="CP021455">
    <property type="protein sequence ID" value="ARU03533.1"/>
    <property type="molecule type" value="Genomic_DNA"/>
</dbReference>
<evidence type="ECO:0000313" key="2">
    <source>
        <dbReference type="Proteomes" id="UP000196138"/>
    </source>
</evidence>
<name>A0A1Y0EIS4_9BURK</name>
<dbReference type="RefSeq" id="WP_087276307.1">
    <property type="nucleotide sequence ID" value="NZ_CP021455.1"/>
</dbReference>
<reference evidence="1 2" key="1">
    <citation type="submission" date="2017-05" db="EMBL/GenBank/DDBJ databases">
        <authorList>
            <person name="Song R."/>
            <person name="Chenine A.L."/>
            <person name="Ruprecht R.M."/>
        </authorList>
    </citation>
    <scope>NUCLEOTIDE SEQUENCE [LARGE SCALE GENOMIC DNA]</scope>
    <source>
        <strain evidence="1 2">DSM 26136</strain>
    </source>
</reference>
<evidence type="ECO:0008006" key="3">
    <source>
        <dbReference type="Google" id="ProtNLM"/>
    </source>
</evidence>
<dbReference type="KEGG" id="cser:CCO03_01500"/>
<proteinExistence type="predicted"/>
<dbReference type="Proteomes" id="UP000196138">
    <property type="component" value="Chromosome"/>
</dbReference>
<organism evidence="1 2">
    <name type="scientific">Comamonas serinivorans</name>
    <dbReference type="NCBI Taxonomy" id="1082851"/>
    <lineage>
        <taxon>Bacteria</taxon>
        <taxon>Pseudomonadati</taxon>
        <taxon>Pseudomonadota</taxon>
        <taxon>Betaproteobacteria</taxon>
        <taxon>Burkholderiales</taxon>
        <taxon>Comamonadaceae</taxon>
        <taxon>Comamonas</taxon>
    </lineage>
</organism>
<dbReference type="AlphaFoldDB" id="A0A1Y0EIS4"/>
<dbReference type="OrthoDB" id="1435962at2"/>
<gene>
    <name evidence="1" type="ORF">CCO03_01500</name>
</gene>
<sequence length="229" mass="25703">MQKLDTRITNEVKDLVQVGQQLNRSVSTSSRGIGGDELAELAMWVTRLGQLIQKLYGEKSQHFASYSRALDNNNFYNLHSNHYEHFTQLFGVAKAIQHDIKQGLVVDFKALVQAEVFADFLDMGEYLLDEGYKDAAAVIIGTVLEDGLRKLSERGGLPLLADSGKPLTIDPLNTQLAKADVYSKLVQKQITSWAHIRNKAAHGEFSEYSMEQVRMMLLFVQNFASEHLA</sequence>
<protein>
    <recommendedName>
        <fullName evidence="3">DUF4145 domain-containing protein</fullName>
    </recommendedName>
</protein>
<keyword evidence="2" id="KW-1185">Reference proteome</keyword>
<evidence type="ECO:0000313" key="1">
    <source>
        <dbReference type="EMBL" id="ARU03533.1"/>
    </source>
</evidence>
<accession>A0A1Y0EIS4</accession>